<proteinExistence type="predicted"/>
<reference evidence="2 3" key="1">
    <citation type="submission" date="2023-04" db="EMBL/GenBank/DDBJ databases">
        <title>Genome of Basidiobolus ranarum AG-B5.</title>
        <authorList>
            <person name="Stajich J.E."/>
            <person name="Carter-House D."/>
            <person name="Gryganskyi A."/>
        </authorList>
    </citation>
    <scope>NUCLEOTIDE SEQUENCE [LARGE SCALE GENOMIC DNA]</scope>
    <source>
        <strain evidence="2 3">AG-B5</strain>
    </source>
</reference>
<feature type="region of interest" description="Disordered" evidence="1">
    <location>
        <begin position="258"/>
        <end position="360"/>
    </location>
</feature>
<comment type="caution">
    <text evidence="2">The sequence shown here is derived from an EMBL/GenBank/DDBJ whole genome shotgun (WGS) entry which is preliminary data.</text>
</comment>
<organism evidence="2 3">
    <name type="scientific">Basidiobolus ranarum</name>
    <dbReference type="NCBI Taxonomy" id="34480"/>
    <lineage>
        <taxon>Eukaryota</taxon>
        <taxon>Fungi</taxon>
        <taxon>Fungi incertae sedis</taxon>
        <taxon>Zoopagomycota</taxon>
        <taxon>Entomophthoromycotina</taxon>
        <taxon>Basidiobolomycetes</taxon>
        <taxon>Basidiobolales</taxon>
        <taxon>Basidiobolaceae</taxon>
        <taxon>Basidiobolus</taxon>
    </lineage>
</organism>
<dbReference type="EMBL" id="JASJQH010007793">
    <property type="protein sequence ID" value="KAK9701670.1"/>
    <property type="molecule type" value="Genomic_DNA"/>
</dbReference>
<dbReference type="Gene3D" id="1.20.120.2010">
    <property type="entry name" value="NAB conserved domain 2"/>
    <property type="match status" value="1"/>
</dbReference>
<keyword evidence="3" id="KW-1185">Reference proteome</keyword>
<gene>
    <name evidence="2" type="ORF">K7432_011621</name>
</gene>
<accession>A0ABR2VTI1</accession>
<evidence type="ECO:0000313" key="3">
    <source>
        <dbReference type="Proteomes" id="UP001479436"/>
    </source>
</evidence>
<feature type="compositionally biased region" description="Polar residues" evidence="1">
    <location>
        <begin position="258"/>
        <end position="278"/>
    </location>
</feature>
<dbReference type="InterPro" id="IPR038398">
    <property type="entry name" value="NCD2_sf"/>
</dbReference>
<evidence type="ECO:0000313" key="2">
    <source>
        <dbReference type="EMBL" id="KAK9701670.1"/>
    </source>
</evidence>
<name>A0ABR2VTI1_9FUNG</name>
<evidence type="ECO:0000256" key="1">
    <source>
        <dbReference type="SAM" id="MobiDB-lite"/>
    </source>
</evidence>
<feature type="compositionally biased region" description="Basic and acidic residues" evidence="1">
    <location>
        <begin position="328"/>
        <end position="360"/>
    </location>
</feature>
<dbReference type="Proteomes" id="UP001479436">
    <property type="component" value="Unassembled WGS sequence"/>
</dbReference>
<feature type="compositionally biased region" description="Basic and acidic residues" evidence="1">
    <location>
        <begin position="309"/>
        <end position="321"/>
    </location>
</feature>
<protein>
    <submittedName>
        <fullName evidence="2">Uncharacterized protein</fullName>
    </submittedName>
</protein>
<feature type="compositionally biased region" description="Basic and acidic residues" evidence="1">
    <location>
        <begin position="282"/>
        <end position="297"/>
    </location>
</feature>
<sequence>MSWISQTPTKRVFNTGSTAAGSSNPNLTEFLRSCKLSQYYNDFLTSGASEDDVPMLLDFADNEISELCSAIPLKPFHTVSFKRGLRILKEQLGITPPQMSLKSTPSDAHSTPIAPFHSVTSPTCTNTVAQPIHKIPTPISISPEVVERFQPEAATTIIDTKSPVYPSATSISTVGSEKTGNPNEDLIIERATIYGRKSGRSLTNYEKSMNDAAIAIALAEPTLILNRGQLIEKSKAKLLQDGYVYSRGRSRSKLVRAISNSDSIQEPQAINGTLTPVSSDLGGREEDSSSTSDKEHQAIMSGKARRRTSREQDDGESDTKMKNKKHKFDKEKDWDKERDGEREKERDLSLRGILQHDDDN</sequence>